<dbReference type="EMBL" id="JAVXUP010000982">
    <property type="protein sequence ID" value="KAK3017737.1"/>
    <property type="molecule type" value="Genomic_DNA"/>
</dbReference>
<dbReference type="PANTHER" id="PTHR24121:SF20">
    <property type="entry name" value="TONSOKU-LIKE PROTEIN"/>
    <property type="match status" value="1"/>
</dbReference>
<reference evidence="2" key="1">
    <citation type="submission" date="2022-12" db="EMBL/GenBank/DDBJ databases">
        <title>Draft genome assemblies for two species of Escallonia (Escalloniales).</title>
        <authorList>
            <person name="Chanderbali A."/>
            <person name="Dervinis C."/>
            <person name="Anghel I."/>
            <person name="Soltis D."/>
            <person name="Soltis P."/>
            <person name="Zapata F."/>
        </authorList>
    </citation>
    <scope>NUCLEOTIDE SEQUENCE</scope>
    <source>
        <strain evidence="2">UCBG64.0493</strain>
        <tissue evidence="2">Leaf</tissue>
    </source>
</reference>
<comment type="caution">
    <text evidence="2">The sequence shown here is derived from an EMBL/GenBank/DDBJ whole genome shotgun (WGS) entry which is preliminary data.</text>
</comment>
<dbReference type="AlphaFoldDB" id="A0AA88W0S4"/>
<feature type="compositionally biased region" description="Basic and acidic residues" evidence="1">
    <location>
        <begin position="249"/>
        <end position="264"/>
    </location>
</feature>
<evidence type="ECO:0000313" key="3">
    <source>
        <dbReference type="Proteomes" id="UP001188597"/>
    </source>
</evidence>
<keyword evidence="3" id="KW-1185">Reference proteome</keyword>
<dbReference type="SUPFAM" id="SSF48403">
    <property type="entry name" value="Ankyrin repeat"/>
    <property type="match status" value="1"/>
</dbReference>
<name>A0AA88W0S4_9ASTE</name>
<dbReference type="PANTHER" id="PTHR24121">
    <property type="entry name" value="NO MECHANORECEPTOR POTENTIAL C, ISOFORM D-RELATED"/>
    <property type="match status" value="1"/>
</dbReference>
<gene>
    <name evidence="2" type="ORF">RJ639_003093</name>
</gene>
<organism evidence="2 3">
    <name type="scientific">Escallonia herrerae</name>
    <dbReference type="NCBI Taxonomy" id="1293975"/>
    <lineage>
        <taxon>Eukaryota</taxon>
        <taxon>Viridiplantae</taxon>
        <taxon>Streptophyta</taxon>
        <taxon>Embryophyta</taxon>
        <taxon>Tracheophyta</taxon>
        <taxon>Spermatophyta</taxon>
        <taxon>Magnoliopsida</taxon>
        <taxon>eudicotyledons</taxon>
        <taxon>Gunneridae</taxon>
        <taxon>Pentapetalae</taxon>
        <taxon>asterids</taxon>
        <taxon>campanulids</taxon>
        <taxon>Escalloniales</taxon>
        <taxon>Escalloniaceae</taxon>
        <taxon>Escallonia</taxon>
    </lineage>
</organism>
<feature type="compositionally biased region" description="Basic and acidic residues" evidence="1">
    <location>
        <begin position="277"/>
        <end position="296"/>
    </location>
</feature>
<protein>
    <submittedName>
        <fullName evidence="2">Uncharacterized protein</fullName>
    </submittedName>
</protein>
<dbReference type="Proteomes" id="UP001188597">
    <property type="component" value="Unassembled WGS sequence"/>
</dbReference>
<evidence type="ECO:0000256" key="1">
    <source>
        <dbReference type="SAM" id="MobiDB-lite"/>
    </source>
</evidence>
<evidence type="ECO:0000313" key="2">
    <source>
        <dbReference type="EMBL" id="KAK3017737.1"/>
    </source>
</evidence>
<dbReference type="InterPro" id="IPR036770">
    <property type="entry name" value="Ankyrin_rpt-contain_sf"/>
</dbReference>
<dbReference type="Gene3D" id="1.25.40.20">
    <property type="entry name" value="Ankyrin repeat-containing domain"/>
    <property type="match status" value="1"/>
</dbReference>
<feature type="region of interest" description="Disordered" evidence="1">
    <location>
        <begin position="249"/>
        <end position="305"/>
    </location>
</feature>
<proteinExistence type="predicted"/>
<sequence>MAPTVDDAKHELNRKLYDALLKEEEDKVIELCQNIAPTSDKTVQAAKIMLRIVPDLLSAHNNNGETALFHAACYGRKTMFEFLDSEVNKRAKLNESDLRAFHRRNDMTTILHVSILCGHFDLALLIAKRYEYLVNKQDGDRMTGLQLLSCNASAFRSGIKGNYLKQLLYSCMTLKPFHMCTESHFELSMMPFVSFLLIVCSCISTEDTTTEIGEGFRVPLWEAIRAEKQIYESAVQLAQFLTRKDTSWEATKSTKGESNPKTHSYETSSTVGLRKKSIIDPKEQEHEAERPDTNGDRRRKKFTAV</sequence>
<accession>A0AA88W0S4</accession>